<evidence type="ECO:0008006" key="5">
    <source>
        <dbReference type="Google" id="ProtNLM"/>
    </source>
</evidence>
<proteinExistence type="predicted"/>
<dbReference type="EMBL" id="CP076676">
    <property type="protein sequence ID" value="UYO41564.1"/>
    <property type="molecule type" value="Genomic_DNA"/>
</dbReference>
<protein>
    <recommendedName>
        <fullName evidence="5">PepSY domain-containing protein</fullName>
    </recommendedName>
</protein>
<dbReference type="RefSeq" id="WP_264076270.1">
    <property type="nucleotide sequence ID" value="NZ_CP076676.1"/>
</dbReference>
<sequence length="185" mass="19825">MSAIRFTTALTAAVLLFCPASAAVSDRGHEPTVQPPSATSTDEPTGSVTIARGSGADLIRMVEKKLPGVRVFDLNLTDEGSAPWFEVKSYRGDQVWSTMIDVATRRIVRSSEAKPASDLDAETLRDLGDFRRIKMKLSEAVVIAEQLSGGRAISAGLHRGDDKLVFVVVVVADGALKEVTVEPDK</sequence>
<organism evidence="3 4">
    <name type="scientific">Rhodopseudomonas palustris</name>
    <dbReference type="NCBI Taxonomy" id="1076"/>
    <lineage>
        <taxon>Bacteria</taxon>
        <taxon>Pseudomonadati</taxon>
        <taxon>Pseudomonadota</taxon>
        <taxon>Alphaproteobacteria</taxon>
        <taxon>Hyphomicrobiales</taxon>
        <taxon>Nitrobacteraceae</taxon>
        <taxon>Rhodopseudomonas</taxon>
    </lineage>
</organism>
<dbReference type="AlphaFoldDB" id="A0AAX3E3K1"/>
<name>A0AAX3E3K1_RHOPL</name>
<evidence type="ECO:0000313" key="4">
    <source>
        <dbReference type="Proteomes" id="UP001163166"/>
    </source>
</evidence>
<dbReference type="Proteomes" id="UP001163166">
    <property type="component" value="Chromosome"/>
</dbReference>
<evidence type="ECO:0000256" key="2">
    <source>
        <dbReference type="SAM" id="SignalP"/>
    </source>
</evidence>
<reference evidence="3" key="1">
    <citation type="journal article" date="2022" name="Biol. Control">
        <title>In silico genomic analysis of Rhodopseudomonas palustris strains revealed potential biocontrol agents and crop yield enhancers.</title>
        <authorList>
            <person name="Surachat K."/>
            <person name="Kantachote D."/>
            <person name="Deachamag P."/>
            <person name="Wonglapsuwan M."/>
        </authorList>
    </citation>
    <scope>NUCLEOTIDE SEQUENCE</scope>
    <source>
        <strain evidence="3">TLS06</strain>
    </source>
</reference>
<evidence type="ECO:0000256" key="1">
    <source>
        <dbReference type="SAM" id="MobiDB-lite"/>
    </source>
</evidence>
<keyword evidence="2" id="KW-0732">Signal</keyword>
<feature type="compositionally biased region" description="Polar residues" evidence="1">
    <location>
        <begin position="35"/>
        <end position="45"/>
    </location>
</feature>
<feature type="chain" id="PRO_5043500429" description="PepSY domain-containing protein" evidence="2">
    <location>
        <begin position="23"/>
        <end position="185"/>
    </location>
</feature>
<feature type="region of interest" description="Disordered" evidence="1">
    <location>
        <begin position="26"/>
        <end position="45"/>
    </location>
</feature>
<gene>
    <name evidence="3" type="ORF">KQX62_09820</name>
</gene>
<feature type="signal peptide" evidence="2">
    <location>
        <begin position="1"/>
        <end position="22"/>
    </location>
</feature>
<accession>A0AAX3E3K1</accession>
<evidence type="ECO:0000313" key="3">
    <source>
        <dbReference type="EMBL" id="UYO41564.1"/>
    </source>
</evidence>